<organism evidence="1">
    <name type="scientific">Rhizophora mucronata</name>
    <name type="common">Asiatic mangrove</name>
    <dbReference type="NCBI Taxonomy" id="61149"/>
    <lineage>
        <taxon>Eukaryota</taxon>
        <taxon>Viridiplantae</taxon>
        <taxon>Streptophyta</taxon>
        <taxon>Embryophyta</taxon>
        <taxon>Tracheophyta</taxon>
        <taxon>Spermatophyta</taxon>
        <taxon>Magnoliopsida</taxon>
        <taxon>eudicotyledons</taxon>
        <taxon>Gunneridae</taxon>
        <taxon>Pentapetalae</taxon>
        <taxon>rosids</taxon>
        <taxon>fabids</taxon>
        <taxon>Malpighiales</taxon>
        <taxon>Rhizophoraceae</taxon>
        <taxon>Rhizophora</taxon>
    </lineage>
</organism>
<evidence type="ECO:0000313" key="1">
    <source>
        <dbReference type="EMBL" id="MBX38722.1"/>
    </source>
</evidence>
<name>A0A2P2N8E6_RHIMU</name>
<accession>A0A2P2N8E6</accession>
<proteinExistence type="predicted"/>
<protein>
    <submittedName>
        <fullName evidence="1">Uncharacterized protein</fullName>
    </submittedName>
</protein>
<sequence>MISHNPQKKSKHAANVTTQKAIQSKIIYPFVFHKSFNRTIYSLILYSSN</sequence>
<dbReference type="AlphaFoldDB" id="A0A2P2N8E6"/>
<dbReference type="EMBL" id="GGEC01058238">
    <property type="protein sequence ID" value="MBX38722.1"/>
    <property type="molecule type" value="Transcribed_RNA"/>
</dbReference>
<reference evidence="1" key="1">
    <citation type="submission" date="2018-02" db="EMBL/GenBank/DDBJ databases">
        <title>Rhizophora mucronata_Transcriptome.</title>
        <authorList>
            <person name="Meera S.P."/>
            <person name="Sreeshan A."/>
            <person name="Augustine A."/>
        </authorList>
    </citation>
    <scope>NUCLEOTIDE SEQUENCE</scope>
    <source>
        <tissue evidence="1">Leaf</tissue>
    </source>
</reference>